<dbReference type="EMBL" id="HG001703">
    <property type="protein sequence ID" value="CDF34617.1"/>
    <property type="molecule type" value="Genomic_DNA"/>
</dbReference>
<evidence type="ECO:0000313" key="1">
    <source>
        <dbReference type="EMBL" id="CDF34617.1"/>
    </source>
</evidence>
<organism evidence="1 2">
    <name type="scientific">Chondrus crispus</name>
    <name type="common">Carrageen Irish moss</name>
    <name type="synonym">Polymorpha crispa</name>
    <dbReference type="NCBI Taxonomy" id="2769"/>
    <lineage>
        <taxon>Eukaryota</taxon>
        <taxon>Rhodophyta</taxon>
        <taxon>Florideophyceae</taxon>
        <taxon>Rhodymeniophycidae</taxon>
        <taxon>Gigartinales</taxon>
        <taxon>Gigartinaceae</taxon>
        <taxon>Chondrus</taxon>
    </lineage>
</organism>
<evidence type="ECO:0000313" key="2">
    <source>
        <dbReference type="Proteomes" id="UP000012073"/>
    </source>
</evidence>
<proteinExistence type="predicted"/>
<name>R7Q7U6_CHOCR</name>
<dbReference type="GeneID" id="17322151"/>
<dbReference type="Proteomes" id="UP000012073">
    <property type="component" value="Unassembled WGS sequence"/>
</dbReference>
<accession>R7Q7U6</accession>
<dbReference type="OrthoDB" id="3379at2759"/>
<dbReference type="AlphaFoldDB" id="R7Q7U6"/>
<sequence length="136" mass="14834">MALAFLSGAALALSRGRTSPQLSTTSFHGRRVCAAVRSRRALLRHTACVAVKKDADAVDDEEKLDEAAMRAAEIHEVLSGLKEFKGRIIDDATKLAKKVRAPKKQLEAALASHPDLIKIDGHIKELEEELKVLGDR</sequence>
<reference evidence="2" key="1">
    <citation type="journal article" date="2013" name="Proc. Natl. Acad. Sci. U.S.A.">
        <title>Genome structure and metabolic features in the red seaweed Chondrus crispus shed light on evolution of the Archaeplastida.</title>
        <authorList>
            <person name="Collen J."/>
            <person name="Porcel B."/>
            <person name="Carre W."/>
            <person name="Ball S.G."/>
            <person name="Chaparro C."/>
            <person name="Tonon T."/>
            <person name="Barbeyron T."/>
            <person name="Michel G."/>
            <person name="Noel B."/>
            <person name="Valentin K."/>
            <person name="Elias M."/>
            <person name="Artiguenave F."/>
            <person name="Arun A."/>
            <person name="Aury J.M."/>
            <person name="Barbosa-Neto J.F."/>
            <person name="Bothwell J.H."/>
            <person name="Bouget F.Y."/>
            <person name="Brillet L."/>
            <person name="Cabello-Hurtado F."/>
            <person name="Capella-Gutierrez S."/>
            <person name="Charrier B."/>
            <person name="Cladiere L."/>
            <person name="Cock J.M."/>
            <person name="Coelho S.M."/>
            <person name="Colleoni C."/>
            <person name="Czjzek M."/>
            <person name="Da Silva C."/>
            <person name="Delage L."/>
            <person name="Denoeud F."/>
            <person name="Deschamps P."/>
            <person name="Dittami S.M."/>
            <person name="Gabaldon T."/>
            <person name="Gachon C.M."/>
            <person name="Groisillier A."/>
            <person name="Herve C."/>
            <person name="Jabbari K."/>
            <person name="Katinka M."/>
            <person name="Kloareg B."/>
            <person name="Kowalczyk N."/>
            <person name="Labadie K."/>
            <person name="Leblanc C."/>
            <person name="Lopez P.J."/>
            <person name="McLachlan D.H."/>
            <person name="Meslet-Cladiere L."/>
            <person name="Moustafa A."/>
            <person name="Nehr Z."/>
            <person name="Nyvall Collen P."/>
            <person name="Panaud O."/>
            <person name="Partensky F."/>
            <person name="Poulain J."/>
            <person name="Rensing S.A."/>
            <person name="Rousvoal S."/>
            <person name="Samson G."/>
            <person name="Symeonidi A."/>
            <person name="Weissenbach J."/>
            <person name="Zambounis A."/>
            <person name="Wincker P."/>
            <person name="Boyen C."/>
        </authorList>
    </citation>
    <scope>NUCLEOTIDE SEQUENCE [LARGE SCALE GENOMIC DNA]</scope>
    <source>
        <strain evidence="2">cv. Stackhouse</strain>
    </source>
</reference>
<dbReference type="Gramene" id="CDF34617">
    <property type="protein sequence ID" value="CDF34617"/>
    <property type="gene ID" value="CHC_T00003267001"/>
</dbReference>
<keyword evidence="2" id="KW-1185">Reference proteome</keyword>
<dbReference type="RefSeq" id="XP_005714436.1">
    <property type="nucleotide sequence ID" value="XM_005714379.1"/>
</dbReference>
<gene>
    <name evidence="1" type="ORF">CHC_T00003267001</name>
</gene>
<protein>
    <submittedName>
        <fullName evidence="1">Uncharacterized protein</fullName>
    </submittedName>
</protein>
<dbReference type="KEGG" id="ccp:CHC_T00003267001"/>